<feature type="non-terminal residue" evidence="1">
    <location>
        <position position="1"/>
    </location>
</feature>
<dbReference type="EMBL" id="VINQ01000243">
    <property type="protein sequence ID" value="KAA0906845.1"/>
    <property type="molecule type" value="Genomic_DNA"/>
</dbReference>
<name>A0A5A9YPH9_9RHOB</name>
<dbReference type="PANTHER" id="PTHR41248:SF1">
    <property type="entry name" value="NORD PROTEIN"/>
    <property type="match status" value="1"/>
</dbReference>
<dbReference type="Proteomes" id="UP000325291">
    <property type="component" value="Unassembled WGS sequence"/>
</dbReference>
<dbReference type="RefSeq" id="WP_188078423.1">
    <property type="nucleotide sequence ID" value="NZ_VINQ01000243.1"/>
</dbReference>
<gene>
    <name evidence="1" type="ORF">FLO80_22675</name>
</gene>
<reference evidence="1 2" key="1">
    <citation type="submission" date="2019-07" db="EMBL/GenBank/DDBJ databases">
        <title>Aquicoccus porphyridii gen. nov., sp. nov., isolated from a small marine red alga, Porphyridium marinum.</title>
        <authorList>
            <person name="Liu L."/>
        </authorList>
    </citation>
    <scope>NUCLEOTIDE SEQUENCE [LARGE SCALE GENOMIC DNA]</scope>
    <source>
        <strain evidence="1 2">L1 8-17</strain>
    </source>
</reference>
<proteinExistence type="predicted"/>
<accession>A0A5A9YPH9</accession>
<protein>
    <submittedName>
        <fullName evidence="1">Dinitrification protein NorD</fullName>
    </submittedName>
</protein>
<keyword evidence="2" id="KW-1185">Reference proteome</keyword>
<organism evidence="1 2">
    <name type="scientific">Aquicoccus porphyridii</name>
    <dbReference type="NCBI Taxonomy" id="1852029"/>
    <lineage>
        <taxon>Bacteria</taxon>
        <taxon>Pseudomonadati</taxon>
        <taxon>Pseudomonadota</taxon>
        <taxon>Alphaproteobacteria</taxon>
        <taxon>Rhodobacterales</taxon>
        <taxon>Paracoccaceae</taxon>
        <taxon>Aquicoccus</taxon>
    </lineage>
</organism>
<evidence type="ECO:0000313" key="1">
    <source>
        <dbReference type="EMBL" id="KAA0906845.1"/>
    </source>
</evidence>
<dbReference type="InterPro" id="IPR051928">
    <property type="entry name" value="NorD/CobT"/>
</dbReference>
<evidence type="ECO:0000313" key="2">
    <source>
        <dbReference type="Proteomes" id="UP000325291"/>
    </source>
</evidence>
<sequence length="60" mass="6881">DTRQAVIEARSQGLVPFCITIDKEAADYLPYLFGADGFALVERAGQLPERLLQLYRRLRR</sequence>
<dbReference type="AlphaFoldDB" id="A0A5A9YPH9"/>
<comment type="caution">
    <text evidence="1">The sequence shown here is derived from an EMBL/GenBank/DDBJ whole genome shotgun (WGS) entry which is preliminary data.</text>
</comment>
<dbReference type="PANTHER" id="PTHR41248">
    <property type="entry name" value="NORD PROTEIN"/>
    <property type="match status" value="1"/>
</dbReference>